<feature type="transmembrane region" description="Helical" evidence="1">
    <location>
        <begin position="162"/>
        <end position="184"/>
    </location>
</feature>
<dbReference type="PANTHER" id="PTHR14969">
    <property type="entry name" value="SPHINGOSINE-1-PHOSPHATE PHOSPHOHYDROLASE"/>
    <property type="match status" value="1"/>
</dbReference>
<comment type="caution">
    <text evidence="3">The sequence shown here is derived from an EMBL/GenBank/DDBJ whole genome shotgun (WGS) entry which is preliminary data.</text>
</comment>
<dbReference type="PANTHER" id="PTHR14969:SF13">
    <property type="entry name" value="AT30094P"/>
    <property type="match status" value="1"/>
</dbReference>
<dbReference type="Pfam" id="PF01569">
    <property type="entry name" value="PAP2"/>
    <property type="match status" value="1"/>
</dbReference>
<accession>A0A2U2PEH5</accession>
<dbReference type="OrthoDB" id="9789113at2"/>
<reference evidence="3 4" key="1">
    <citation type="submission" date="2018-04" db="EMBL/GenBank/DDBJ databases">
        <title>Pedobacter chongqingensis sp. nov., isolated from a rottenly hemp rope.</title>
        <authorList>
            <person name="Cai Y."/>
        </authorList>
    </citation>
    <scope>NUCLEOTIDE SEQUENCE [LARGE SCALE GENOMIC DNA]</scope>
    <source>
        <strain evidence="3 4">FJ4-8</strain>
    </source>
</reference>
<keyword evidence="1" id="KW-1133">Transmembrane helix</keyword>
<keyword evidence="1" id="KW-0812">Transmembrane</keyword>
<evidence type="ECO:0000259" key="2">
    <source>
        <dbReference type="SMART" id="SM00014"/>
    </source>
</evidence>
<sequence>MLDQLLQFDHQMFLGINQGLANPLFDAIMPLLRNKYFWSPLYLFLIIFLIKNYKKNGLICILFLLLTFAMADFFSASLIKPVAERLRPCNEPGFNNEIRLLVSCGRGFSFPSSHACNHFAIAMFLIVVFYKRWRPLLPAGLLWAFSISFAQVYVGVHFPVDVIAGGLLGCMIGYVTGTIFLTTYMQKTWSTGS</sequence>
<dbReference type="SMART" id="SM00014">
    <property type="entry name" value="acidPPc"/>
    <property type="match status" value="1"/>
</dbReference>
<evidence type="ECO:0000313" key="3">
    <source>
        <dbReference type="EMBL" id="PWG79773.1"/>
    </source>
</evidence>
<dbReference type="InterPro" id="IPR036938">
    <property type="entry name" value="PAP2/HPO_sf"/>
</dbReference>
<proteinExistence type="predicted"/>
<dbReference type="InterPro" id="IPR000326">
    <property type="entry name" value="PAP2/HPO"/>
</dbReference>
<feature type="transmembrane region" description="Helical" evidence="1">
    <location>
        <begin position="36"/>
        <end position="53"/>
    </location>
</feature>
<dbReference type="EMBL" id="QEAS01000012">
    <property type="protein sequence ID" value="PWG79773.1"/>
    <property type="molecule type" value="Genomic_DNA"/>
</dbReference>
<feature type="transmembrane region" description="Helical" evidence="1">
    <location>
        <begin position="60"/>
        <end position="79"/>
    </location>
</feature>
<protein>
    <submittedName>
        <fullName evidence="3">Phosphatase PAP2 family protein</fullName>
    </submittedName>
</protein>
<feature type="transmembrane region" description="Helical" evidence="1">
    <location>
        <begin position="108"/>
        <end position="129"/>
    </location>
</feature>
<dbReference type="Proteomes" id="UP000245647">
    <property type="component" value="Unassembled WGS sequence"/>
</dbReference>
<keyword evidence="4" id="KW-1185">Reference proteome</keyword>
<dbReference type="AlphaFoldDB" id="A0A2U2PEH5"/>
<organism evidence="3 4">
    <name type="scientific">Pararcticibacter amylolyticus</name>
    <dbReference type="NCBI Taxonomy" id="2173175"/>
    <lineage>
        <taxon>Bacteria</taxon>
        <taxon>Pseudomonadati</taxon>
        <taxon>Bacteroidota</taxon>
        <taxon>Sphingobacteriia</taxon>
        <taxon>Sphingobacteriales</taxon>
        <taxon>Sphingobacteriaceae</taxon>
        <taxon>Pararcticibacter</taxon>
    </lineage>
</organism>
<dbReference type="RefSeq" id="WP_109416671.1">
    <property type="nucleotide sequence ID" value="NZ_QEAS01000012.1"/>
</dbReference>
<keyword evidence="1" id="KW-0472">Membrane</keyword>
<feature type="transmembrane region" description="Helical" evidence="1">
    <location>
        <begin position="136"/>
        <end position="156"/>
    </location>
</feature>
<evidence type="ECO:0000313" key="4">
    <source>
        <dbReference type="Proteomes" id="UP000245647"/>
    </source>
</evidence>
<gene>
    <name evidence="3" type="ORF">DDR33_15280</name>
</gene>
<name>A0A2U2PEH5_9SPHI</name>
<dbReference type="SUPFAM" id="SSF48317">
    <property type="entry name" value="Acid phosphatase/Vanadium-dependent haloperoxidase"/>
    <property type="match status" value="1"/>
</dbReference>
<evidence type="ECO:0000256" key="1">
    <source>
        <dbReference type="SAM" id="Phobius"/>
    </source>
</evidence>
<dbReference type="CDD" id="cd03395">
    <property type="entry name" value="PAP2_like_4"/>
    <property type="match status" value="1"/>
</dbReference>
<feature type="domain" description="Phosphatidic acid phosphatase type 2/haloperoxidase" evidence="2">
    <location>
        <begin position="61"/>
        <end position="177"/>
    </location>
</feature>
<dbReference type="Gene3D" id="1.20.144.10">
    <property type="entry name" value="Phosphatidic acid phosphatase type 2/haloperoxidase"/>
    <property type="match status" value="1"/>
</dbReference>